<feature type="compositionally biased region" description="Basic and acidic residues" evidence="8">
    <location>
        <begin position="1"/>
        <end position="11"/>
    </location>
</feature>
<dbReference type="OrthoDB" id="10072335at2759"/>
<dbReference type="PANTHER" id="PTHR17613">
    <property type="entry name" value="CEREBRAL PROTEIN-11-RELATED"/>
    <property type="match status" value="1"/>
</dbReference>
<evidence type="ECO:0000313" key="11">
    <source>
        <dbReference type="Proteomes" id="UP000250572"/>
    </source>
</evidence>
<evidence type="ECO:0000313" key="10">
    <source>
        <dbReference type="EMBL" id="PWA13945.1"/>
    </source>
</evidence>
<dbReference type="InterPro" id="IPR019394">
    <property type="entry name" value="TEX28/TMCC"/>
</dbReference>
<dbReference type="Proteomes" id="UP000250572">
    <property type="component" value="Unassembled WGS sequence"/>
</dbReference>
<comment type="similarity">
    <text evidence="2">Belongs to the TEX28 family.</text>
</comment>
<keyword evidence="11" id="KW-1185">Reference proteome</keyword>
<evidence type="ECO:0000256" key="9">
    <source>
        <dbReference type="SAM" id="Phobius"/>
    </source>
</evidence>
<evidence type="ECO:0000256" key="8">
    <source>
        <dbReference type="SAM" id="MobiDB-lite"/>
    </source>
</evidence>
<keyword evidence="6 9" id="KW-0472">Membrane</keyword>
<gene>
    <name evidence="10" type="ORF">CCH79_00018098</name>
</gene>
<evidence type="ECO:0000256" key="6">
    <source>
        <dbReference type="ARBA" id="ARBA00023136"/>
    </source>
</evidence>
<accession>A0A315UNM8</accession>
<comment type="subcellular location">
    <subcellularLocation>
        <location evidence="1">Membrane</location>
    </subcellularLocation>
</comment>
<evidence type="ECO:0000256" key="1">
    <source>
        <dbReference type="ARBA" id="ARBA00004370"/>
    </source>
</evidence>
<evidence type="ECO:0000256" key="3">
    <source>
        <dbReference type="ARBA" id="ARBA00022692"/>
    </source>
</evidence>
<feature type="compositionally biased region" description="Low complexity" evidence="8">
    <location>
        <begin position="14"/>
        <end position="32"/>
    </location>
</feature>
<organism evidence="10 11">
    <name type="scientific">Gambusia affinis</name>
    <name type="common">Western mosquitofish</name>
    <name type="synonym">Heterandria affinis</name>
    <dbReference type="NCBI Taxonomy" id="33528"/>
    <lineage>
        <taxon>Eukaryota</taxon>
        <taxon>Metazoa</taxon>
        <taxon>Chordata</taxon>
        <taxon>Craniata</taxon>
        <taxon>Vertebrata</taxon>
        <taxon>Euteleostomi</taxon>
        <taxon>Actinopterygii</taxon>
        <taxon>Neopterygii</taxon>
        <taxon>Teleostei</taxon>
        <taxon>Neoteleostei</taxon>
        <taxon>Acanthomorphata</taxon>
        <taxon>Ovalentaria</taxon>
        <taxon>Atherinomorphae</taxon>
        <taxon>Cyprinodontiformes</taxon>
        <taxon>Poeciliidae</taxon>
        <taxon>Poeciliinae</taxon>
        <taxon>Gambusia</taxon>
    </lineage>
</organism>
<dbReference type="GO" id="GO:0016020">
    <property type="term" value="C:membrane"/>
    <property type="evidence" value="ECO:0007669"/>
    <property type="project" value="UniProtKB-SubCell"/>
</dbReference>
<keyword evidence="5 7" id="KW-0175">Coiled coil</keyword>
<dbReference type="Pfam" id="PF10267">
    <property type="entry name" value="Tmemb_cc2"/>
    <property type="match status" value="1"/>
</dbReference>
<dbReference type="EMBL" id="NHOQ01002899">
    <property type="protein sequence ID" value="PWA13945.1"/>
    <property type="molecule type" value="Genomic_DNA"/>
</dbReference>
<evidence type="ECO:0000256" key="4">
    <source>
        <dbReference type="ARBA" id="ARBA00022989"/>
    </source>
</evidence>
<evidence type="ECO:0000256" key="7">
    <source>
        <dbReference type="SAM" id="Coils"/>
    </source>
</evidence>
<feature type="coiled-coil region" evidence="7">
    <location>
        <begin position="50"/>
        <end position="109"/>
    </location>
</feature>
<sequence>MHESHEGEARGRSHSSSLSSADKLQSSSTRSRSSSRETVKCQSENQAVLLNAALSDIQQIRETQKNLEKSLKALRTEYQQNHNQMLNALEEERSRLNVLERELTYLTELHHRETSNLQEEISSTKKIIDIRFNGKAEEFSVALEKCQSHLMKMELQQQQEMDIVRNEYSTAQIIIGKLIRGLLVIMSTILVFVCTLNKVILLFKSSRHFLTAVLLAVFLFLLFKYWNTPT</sequence>
<dbReference type="AlphaFoldDB" id="A0A315UNM8"/>
<evidence type="ECO:0000256" key="2">
    <source>
        <dbReference type="ARBA" id="ARBA00008108"/>
    </source>
</evidence>
<reference evidence="10 11" key="1">
    <citation type="journal article" date="2018" name="G3 (Bethesda)">
        <title>A High-Quality Reference Genome for the Invasive Mosquitofish Gambusia affinis Using a Chicago Library.</title>
        <authorList>
            <person name="Hoffberg S.L."/>
            <person name="Troendle N.J."/>
            <person name="Glenn T.C."/>
            <person name="Mahmud O."/>
            <person name="Louha S."/>
            <person name="Chalopin D."/>
            <person name="Bennetzen J.L."/>
            <person name="Mauricio R."/>
        </authorList>
    </citation>
    <scope>NUCLEOTIDE SEQUENCE [LARGE SCALE GENOMIC DNA]</scope>
    <source>
        <strain evidence="10">NE01/NJP1002.9</strain>
        <tissue evidence="10">Muscle</tissue>
    </source>
</reference>
<dbReference type="PANTHER" id="PTHR17613:SF14">
    <property type="entry name" value="DEMENTIN, ISOFORM H"/>
    <property type="match status" value="1"/>
</dbReference>
<comment type="caution">
    <text evidence="10">The sequence shown here is derived from an EMBL/GenBank/DDBJ whole genome shotgun (WGS) entry which is preliminary data.</text>
</comment>
<feature type="region of interest" description="Disordered" evidence="8">
    <location>
        <begin position="1"/>
        <end position="42"/>
    </location>
</feature>
<feature type="transmembrane region" description="Helical" evidence="9">
    <location>
        <begin position="178"/>
        <end position="196"/>
    </location>
</feature>
<evidence type="ECO:0000256" key="5">
    <source>
        <dbReference type="ARBA" id="ARBA00023054"/>
    </source>
</evidence>
<keyword evidence="3 9" id="KW-0812">Transmembrane</keyword>
<name>A0A315UNM8_GAMAF</name>
<protein>
    <submittedName>
        <fullName evidence="10">Uncharacterized protein</fullName>
    </submittedName>
</protein>
<feature type="transmembrane region" description="Helical" evidence="9">
    <location>
        <begin position="208"/>
        <end position="226"/>
    </location>
</feature>
<keyword evidence="4 9" id="KW-1133">Transmembrane helix</keyword>
<dbReference type="GO" id="GO:0012505">
    <property type="term" value="C:endomembrane system"/>
    <property type="evidence" value="ECO:0007669"/>
    <property type="project" value="TreeGrafter"/>
</dbReference>
<proteinExistence type="inferred from homology"/>